<dbReference type="SUPFAM" id="SSF53474">
    <property type="entry name" value="alpha/beta-Hydrolases"/>
    <property type="match status" value="1"/>
</dbReference>
<evidence type="ECO:0000313" key="2">
    <source>
        <dbReference type="Proteomes" id="UP000183471"/>
    </source>
</evidence>
<dbReference type="EMBL" id="FNKY01000001">
    <property type="protein sequence ID" value="SDQ72438.1"/>
    <property type="molecule type" value="Genomic_DNA"/>
</dbReference>
<dbReference type="InterPro" id="IPR029058">
    <property type="entry name" value="AB_hydrolase_fold"/>
</dbReference>
<reference evidence="1 2" key="1">
    <citation type="submission" date="2016-10" db="EMBL/GenBank/DDBJ databases">
        <authorList>
            <person name="Varghese N."/>
            <person name="Submissions S."/>
        </authorList>
    </citation>
    <scope>NUCLEOTIDE SEQUENCE [LARGE SCALE GENOMIC DNA]</scope>
    <source>
        <strain evidence="1 2">Nl1</strain>
    </source>
</reference>
<organism evidence="1 2">
    <name type="scientific">Nitrosospira multiformis</name>
    <dbReference type="NCBI Taxonomy" id="1231"/>
    <lineage>
        <taxon>Bacteria</taxon>
        <taxon>Pseudomonadati</taxon>
        <taxon>Pseudomonadota</taxon>
        <taxon>Betaproteobacteria</taxon>
        <taxon>Nitrosomonadales</taxon>
        <taxon>Nitrosomonadaceae</taxon>
        <taxon>Nitrosospira</taxon>
    </lineage>
</organism>
<dbReference type="Proteomes" id="UP000183471">
    <property type="component" value="Unassembled WGS sequence"/>
</dbReference>
<dbReference type="Gene3D" id="3.40.50.1820">
    <property type="entry name" value="alpha/beta hydrolase"/>
    <property type="match status" value="1"/>
</dbReference>
<proteinExistence type="predicted"/>
<comment type="caution">
    <text evidence="1">The sequence shown here is derived from an EMBL/GenBank/DDBJ whole genome shotgun (WGS) entry which is preliminary data.</text>
</comment>
<sequence>MAEIVLVHGIDQQQKSADKLESAWLPALAGGVRDAGFADVADRIWRNAGKPGSIETRMAFYGNLFLMPGQQGDDPAEFTSEEAQFAQVLALEWLKHAVERASKQKTRETGELELAYITRQMGTEQGAGSVVRSAIGSLSKISWFAPFGMGFAERFVNRSLAQVTRYLTDDTIRSAALKSVFKLIGPETRVLIGHSLGSVIAYEAAHLMDKPLPLLLTLGSPLGLQTIVYQCLRPQPPRFPPAVRRWVNIADRDDFIAAEPDLIDLFRAGIPASASFEGGYTVDNGADPHNSDFYLGKVQIGREVGEIFGGSAVNAVG</sequence>
<accession>A0ABY0TJV9</accession>
<gene>
    <name evidence="1" type="ORF">SAMN05216402_2024</name>
</gene>
<keyword evidence="2" id="KW-1185">Reference proteome</keyword>
<name>A0ABY0TJV9_9PROT</name>
<evidence type="ECO:0000313" key="1">
    <source>
        <dbReference type="EMBL" id="SDQ72438.1"/>
    </source>
</evidence>
<dbReference type="RefSeq" id="WP_074632185.1">
    <property type="nucleotide sequence ID" value="NZ_FNKY01000001.1"/>
</dbReference>
<protein>
    <submittedName>
        <fullName evidence="1">Uncharacterized protein</fullName>
    </submittedName>
</protein>